<dbReference type="Proteomes" id="UP001300502">
    <property type="component" value="Unassembled WGS sequence"/>
</dbReference>
<keyword evidence="4" id="KW-0747">Spliceosome</keyword>
<protein>
    <recommendedName>
        <fullName evidence="8">Pre-mRNA-processing factor 17</fullName>
    </recommendedName>
</protein>
<feature type="region of interest" description="Disordered" evidence="10">
    <location>
        <begin position="157"/>
        <end position="200"/>
    </location>
</feature>
<dbReference type="EMBL" id="JANCYU010000040">
    <property type="protein sequence ID" value="KAK4526418.1"/>
    <property type="molecule type" value="Genomic_DNA"/>
</dbReference>
<dbReference type="PANTHER" id="PTHR43979">
    <property type="entry name" value="PRE-MRNA-PROCESSING FACTOR 17"/>
    <property type="match status" value="1"/>
</dbReference>
<feature type="compositionally biased region" description="Low complexity" evidence="10">
    <location>
        <begin position="179"/>
        <end position="190"/>
    </location>
</feature>
<dbReference type="SUPFAM" id="SSF50978">
    <property type="entry name" value="WD40 repeat-like"/>
    <property type="match status" value="1"/>
</dbReference>
<gene>
    <name evidence="11" type="ORF">GAYE_SCF24G4333</name>
</gene>
<comment type="subcellular location">
    <subcellularLocation>
        <location evidence="1">Nucleus</location>
    </subcellularLocation>
</comment>
<dbReference type="InterPro" id="IPR036322">
    <property type="entry name" value="WD40_repeat_dom_sf"/>
</dbReference>
<dbReference type="PROSITE" id="PS50082">
    <property type="entry name" value="WD_REPEATS_2"/>
    <property type="match status" value="4"/>
</dbReference>
<dbReference type="PRINTS" id="PR00320">
    <property type="entry name" value="GPROTEINBRPT"/>
</dbReference>
<dbReference type="Gene3D" id="2.130.10.10">
    <property type="entry name" value="YVTN repeat-like/Quinoprotein amine dehydrogenase"/>
    <property type="match status" value="1"/>
</dbReference>
<evidence type="ECO:0000256" key="10">
    <source>
        <dbReference type="SAM" id="MobiDB-lite"/>
    </source>
</evidence>
<keyword evidence="7" id="KW-0539">Nucleus</keyword>
<evidence type="ECO:0000256" key="6">
    <source>
        <dbReference type="ARBA" id="ARBA00023187"/>
    </source>
</evidence>
<dbReference type="Pfam" id="PF00400">
    <property type="entry name" value="WD40"/>
    <property type="match status" value="5"/>
</dbReference>
<evidence type="ECO:0000313" key="11">
    <source>
        <dbReference type="EMBL" id="KAK4526418.1"/>
    </source>
</evidence>
<evidence type="ECO:0000256" key="3">
    <source>
        <dbReference type="ARBA" id="ARBA00022664"/>
    </source>
</evidence>
<evidence type="ECO:0000256" key="5">
    <source>
        <dbReference type="ARBA" id="ARBA00022737"/>
    </source>
</evidence>
<comment type="caution">
    <text evidence="11">The sequence shown here is derived from an EMBL/GenBank/DDBJ whole genome shotgun (WGS) entry which is preliminary data.</text>
</comment>
<evidence type="ECO:0000256" key="1">
    <source>
        <dbReference type="ARBA" id="ARBA00004123"/>
    </source>
</evidence>
<dbReference type="InterPro" id="IPR019775">
    <property type="entry name" value="WD40_repeat_CS"/>
</dbReference>
<name>A0AAV9IGF1_9RHOD</name>
<feature type="repeat" description="WD" evidence="9">
    <location>
        <begin position="512"/>
        <end position="545"/>
    </location>
</feature>
<dbReference type="GO" id="GO:0003729">
    <property type="term" value="F:mRNA binding"/>
    <property type="evidence" value="ECO:0007669"/>
    <property type="project" value="TreeGrafter"/>
</dbReference>
<keyword evidence="12" id="KW-1185">Reference proteome</keyword>
<evidence type="ECO:0000256" key="4">
    <source>
        <dbReference type="ARBA" id="ARBA00022728"/>
    </source>
</evidence>
<evidence type="ECO:0000313" key="12">
    <source>
        <dbReference type="Proteomes" id="UP001300502"/>
    </source>
</evidence>
<dbReference type="CDD" id="cd00200">
    <property type="entry name" value="WD40"/>
    <property type="match status" value="1"/>
</dbReference>
<dbReference type="FunFam" id="2.130.10.10:FF:000034">
    <property type="entry name" value="Pre-mRNA-processing factor 17, putative"/>
    <property type="match status" value="1"/>
</dbReference>
<keyword evidence="2 9" id="KW-0853">WD repeat</keyword>
<evidence type="ECO:0000256" key="8">
    <source>
        <dbReference type="ARBA" id="ARBA00068146"/>
    </source>
</evidence>
<dbReference type="InterPro" id="IPR001680">
    <property type="entry name" value="WD40_rpt"/>
</dbReference>
<evidence type="ECO:0000256" key="7">
    <source>
        <dbReference type="ARBA" id="ARBA00023242"/>
    </source>
</evidence>
<dbReference type="GO" id="GO:0071013">
    <property type="term" value="C:catalytic step 2 spliceosome"/>
    <property type="evidence" value="ECO:0007669"/>
    <property type="project" value="InterPro"/>
</dbReference>
<dbReference type="GO" id="GO:0000398">
    <property type="term" value="P:mRNA splicing, via spliceosome"/>
    <property type="evidence" value="ECO:0007669"/>
    <property type="project" value="InterPro"/>
</dbReference>
<organism evidence="11 12">
    <name type="scientific">Galdieria yellowstonensis</name>
    <dbReference type="NCBI Taxonomy" id="3028027"/>
    <lineage>
        <taxon>Eukaryota</taxon>
        <taxon>Rhodophyta</taxon>
        <taxon>Bangiophyceae</taxon>
        <taxon>Galdieriales</taxon>
        <taxon>Galdieriaceae</taxon>
        <taxon>Galdieria</taxon>
    </lineage>
</organism>
<feature type="repeat" description="WD" evidence="9">
    <location>
        <begin position="379"/>
        <end position="411"/>
    </location>
</feature>
<sequence length="545" mass="62272">MEFLAEYGNSEDFEQTVHESQSANTQNFSVELAPQVDDITRAVIEKKSSKSEKFLPPSTSVLQHNPNFQELWAPLYWTKTAEEERTLTLRKPNIPTGYTEKYQVSDFAFTEQLNSFERDGVAWDPSLGIYQSETPVQNSYRKIGKRWELDRTGWDAVDPSSVKEEKQETDKKSKKSKKGGSAADQKASSSVEQDGKEEEALSTVSQTKSIFHLKQMYDYRGRSFIEPPSEWKKDKEHECFIPKKAVTTLTGHTKGVTAIRFFPGFGHLLLSSSMDAKVKLWDVYSSYQVVRTYLGHSKSVRDIVFDHDGRRFLSAGYDRLIRLWDTETGSCLQTFPIASNPYCVRFYMGNEGCNEFLVGCSDKRILQYDCRSGEMVQSYDQHLGAVNTITFIDENRRFVSSSDDKTLRVWEYGIPVVVKYISEPSLHSMPASVVHPSGRFVCYQCLDNQIVTFSVKGESFKFHHKKRFAGHVVAGYACQPDISPDGRFVMSGDSGGKLFFWDWKRHRILRTLKVHDAVTISCAWHPVEPSKVATCSWDGLIKYWD</sequence>
<keyword evidence="6" id="KW-0508">mRNA splicing</keyword>
<proteinExistence type="predicted"/>
<evidence type="ECO:0000256" key="2">
    <source>
        <dbReference type="ARBA" id="ARBA00022574"/>
    </source>
</evidence>
<feature type="compositionally biased region" description="Basic and acidic residues" evidence="10">
    <location>
        <begin position="161"/>
        <end position="171"/>
    </location>
</feature>
<dbReference type="InterPro" id="IPR020472">
    <property type="entry name" value="WD40_PAC1"/>
</dbReference>
<feature type="repeat" description="WD" evidence="9">
    <location>
        <begin position="249"/>
        <end position="291"/>
    </location>
</feature>
<dbReference type="PROSITE" id="PS00678">
    <property type="entry name" value="WD_REPEATS_1"/>
    <property type="match status" value="1"/>
</dbReference>
<evidence type="ECO:0000256" key="9">
    <source>
        <dbReference type="PROSITE-ProRule" id="PRU00221"/>
    </source>
</evidence>
<dbReference type="PROSITE" id="PS50294">
    <property type="entry name" value="WD_REPEATS_REGION"/>
    <property type="match status" value="4"/>
</dbReference>
<dbReference type="AlphaFoldDB" id="A0AAV9IGF1"/>
<feature type="repeat" description="WD" evidence="9">
    <location>
        <begin position="293"/>
        <end position="334"/>
    </location>
</feature>
<keyword evidence="3" id="KW-0507">mRNA processing</keyword>
<accession>A0AAV9IGF1</accession>
<dbReference type="InterPro" id="IPR032847">
    <property type="entry name" value="PRPF17"/>
</dbReference>
<dbReference type="PANTHER" id="PTHR43979:SF1">
    <property type="entry name" value="PRE-MRNA-PROCESSING FACTOR 17"/>
    <property type="match status" value="1"/>
</dbReference>
<dbReference type="InterPro" id="IPR015943">
    <property type="entry name" value="WD40/YVTN_repeat-like_dom_sf"/>
</dbReference>
<dbReference type="SMART" id="SM00320">
    <property type="entry name" value="WD40"/>
    <property type="match status" value="6"/>
</dbReference>
<keyword evidence="5" id="KW-0677">Repeat</keyword>
<reference evidence="11 12" key="1">
    <citation type="submission" date="2022-07" db="EMBL/GenBank/DDBJ databases">
        <title>Genome-wide signatures of adaptation to extreme environments.</title>
        <authorList>
            <person name="Cho C.H."/>
            <person name="Yoon H.S."/>
        </authorList>
    </citation>
    <scope>NUCLEOTIDE SEQUENCE [LARGE SCALE GENOMIC DNA]</scope>
    <source>
        <strain evidence="11 12">108.79 E11</strain>
    </source>
</reference>